<dbReference type="AlphaFoldDB" id="A0A931LQT4"/>
<evidence type="ECO:0000256" key="10">
    <source>
        <dbReference type="ARBA" id="ARBA00022842"/>
    </source>
</evidence>
<dbReference type="PRINTS" id="PR01243">
    <property type="entry name" value="NUCDPKINASE"/>
</dbReference>
<gene>
    <name evidence="12 16" type="primary">ndk</name>
    <name evidence="16" type="ORF">HYR64_01495</name>
</gene>
<keyword evidence="10 12" id="KW-0460">Magnesium</keyword>
<keyword evidence="9 12" id="KW-0067">ATP-binding</keyword>
<keyword evidence="11 12" id="KW-0546">Nucleotide metabolism</keyword>
<evidence type="ECO:0000256" key="9">
    <source>
        <dbReference type="ARBA" id="ARBA00022840"/>
    </source>
</evidence>
<dbReference type="InterPro" id="IPR034907">
    <property type="entry name" value="NDK-like_dom"/>
</dbReference>
<feature type="binding site" evidence="12 13">
    <location>
        <position position="112"/>
    </location>
    <ligand>
        <name>ATP</name>
        <dbReference type="ChEBI" id="CHEBI:30616"/>
    </ligand>
</feature>
<dbReference type="Gene3D" id="3.30.70.141">
    <property type="entry name" value="Nucleoside diphosphate kinase-like domain"/>
    <property type="match status" value="1"/>
</dbReference>
<dbReference type="InterPro" id="IPR036850">
    <property type="entry name" value="NDK-like_dom_sf"/>
</dbReference>
<dbReference type="NCBIfam" id="NF001908">
    <property type="entry name" value="PRK00668.1"/>
    <property type="match status" value="1"/>
</dbReference>
<dbReference type="GO" id="GO:0006228">
    <property type="term" value="P:UTP biosynthetic process"/>
    <property type="evidence" value="ECO:0007669"/>
    <property type="project" value="UniProtKB-UniRule"/>
</dbReference>
<evidence type="ECO:0000256" key="4">
    <source>
        <dbReference type="ARBA" id="ARBA00017632"/>
    </source>
</evidence>
<keyword evidence="6 12" id="KW-0479">Metal-binding</keyword>
<feature type="binding site" evidence="12 13">
    <location>
        <position position="57"/>
    </location>
    <ligand>
        <name>ATP</name>
        <dbReference type="ChEBI" id="CHEBI:30616"/>
    </ligand>
</feature>
<comment type="subunit">
    <text evidence="12">Homotetramer.</text>
</comment>
<feature type="binding site" evidence="12 13">
    <location>
        <position position="102"/>
    </location>
    <ligand>
        <name>ATP</name>
        <dbReference type="ChEBI" id="CHEBI:30616"/>
    </ligand>
</feature>
<dbReference type="HAMAP" id="MF_00451">
    <property type="entry name" value="NDP_kinase"/>
    <property type="match status" value="1"/>
</dbReference>
<dbReference type="FunFam" id="3.30.70.141:FF:000003">
    <property type="entry name" value="Nucleoside diphosphate kinase"/>
    <property type="match status" value="1"/>
</dbReference>
<evidence type="ECO:0000256" key="2">
    <source>
        <dbReference type="ARBA" id="ARBA00008142"/>
    </source>
</evidence>
<dbReference type="EMBL" id="JACOSL010000008">
    <property type="protein sequence ID" value="MBI1755765.1"/>
    <property type="molecule type" value="Genomic_DNA"/>
</dbReference>
<comment type="caution">
    <text evidence="16">The sequence shown here is derived from an EMBL/GenBank/DDBJ whole genome shotgun (WGS) entry which is preliminary data.</text>
</comment>
<dbReference type="GO" id="GO:0006241">
    <property type="term" value="P:CTP biosynthetic process"/>
    <property type="evidence" value="ECO:0007669"/>
    <property type="project" value="UniProtKB-UniRule"/>
</dbReference>
<evidence type="ECO:0000256" key="12">
    <source>
        <dbReference type="HAMAP-Rule" id="MF_00451"/>
    </source>
</evidence>
<evidence type="ECO:0000256" key="3">
    <source>
        <dbReference type="ARBA" id="ARBA00012966"/>
    </source>
</evidence>
<reference evidence="16" key="1">
    <citation type="submission" date="2020-07" db="EMBL/GenBank/DDBJ databases">
        <title>Huge and variable diversity of episymbiotic CPR bacteria and DPANN archaea in groundwater ecosystems.</title>
        <authorList>
            <person name="He C.Y."/>
            <person name="Keren R."/>
            <person name="Whittaker M."/>
            <person name="Farag I.F."/>
            <person name="Doudna J."/>
            <person name="Cate J.H.D."/>
            <person name="Banfield J.F."/>
        </authorList>
    </citation>
    <scope>NUCLEOTIDE SEQUENCE</scope>
    <source>
        <strain evidence="16">NC_groundwater_17_Pr7_B-0.1um_64_12</strain>
    </source>
</reference>
<dbReference type="SMART" id="SM00562">
    <property type="entry name" value="NDK"/>
    <property type="match status" value="1"/>
</dbReference>
<dbReference type="GO" id="GO:0005737">
    <property type="term" value="C:cytoplasm"/>
    <property type="evidence" value="ECO:0007669"/>
    <property type="project" value="UniProtKB-SubCell"/>
</dbReference>
<dbReference type="SUPFAM" id="SSF54919">
    <property type="entry name" value="Nucleoside diphosphate kinase, NDK"/>
    <property type="match status" value="1"/>
</dbReference>
<comment type="function">
    <text evidence="12">Major role in the synthesis of nucleoside triphosphates other than ATP. The ATP gamma phosphate is transferred to the NDP beta phosphate via a ping-pong mechanism, using a phosphorylated active-site intermediate.</text>
</comment>
<dbReference type="CDD" id="cd04413">
    <property type="entry name" value="NDPk_I"/>
    <property type="match status" value="1"/>
</dbReference>
<dbReference type="GO" id="GO:0006183">
    <property type="term" value="P:GTP biosynthetic process"/>
    <property type="evidence" value="ECO:0007669"/>
    <property type="project" value="UniProtKB-UniRule"/>
</dbReference>
<feature type="active site" description="Pros-phosphohistidine intermediate" evidence="12 13">
    <location>
        <position position="115"/>
    </location>
</feature>
<evidence type="ECO:0000313" key="16">
    <source>
        <dbReference type="EMBL" id="MBI1755765.1"/>
    </source>
</evidence>
<keyword evidence="5 12" id="KW-0808">Transferase</keyword>
<evidence type="ECO:0000256" key="8">
    <source>
        <dbReference type="ARBA" id="ARBA00022777"/>
    </source>
</evidence>
<evidence type="ECO:0000256" key="14">
    <source>
        <dbReference type="RuleBase" id="RU004011"/>
    </source>
</evidence>
<evidence type="ECO:0000259" key="15">
    <source>
        <dbReference type="SMART" id="SM00562"/>
    </source>
</evidence>
<proteinExistence type="inferred from homology"/>
<evidence type="ECO:0000313" key="17">
    <source>
        <dbReference type="Proteomes" id="UP000727962"/>
    </source>
</evidence>
<sequence length="137" mass="14573">METSLVLIKPGGVSRRLVGEITRRIEARGLAVVGLKLMSAPRSLVEEHYSEHQGKGFFESVVAYLCSGPVVAMAVRGENAVRAIRAMMGATNPLDAEPGTVRGDLALSIDDNLTHSSSDPEAAARELALWFSEGLPA</sequence>
<keyword evidence="12" id="KW-0963">Cytoplasm</keyword>
<dbReference type="GO" id="GO:0004550">
    <property type="term" value="F:nucleoside diphosphate kinase activity"/>
    <property type="evidence" value="ECO:0007669"/>
    <property type="project" value="UniProtKB-UniRule"/>
</dbReference>
<dbReference type="InterPro" id="IPR001564">
    <property type="entry name" value="Nucleoside_diP_kinase"/>
</dbReference>
<evidence type="ECO:0000256" key="6">
    <source>
        <dbReference type="ARBA" id="ARBA00022723"/>
    </source>
</evidence>
<protein>
    <recommendedName>
        <fullName evidence="4 12">Nucleoside diphosphate kinase</fullName>
        <shortName evidence="12">NDK</shortName>
        <shortName evidence="12">NDP kinase</shortName>
        <ecNumber evidence="3 12">2.7.4.6</ecNumber>
    </recommendedName>
    <alternativeName>
        <fullName evidence="12">Nucleoside-2-P kinase</fullName>
    </alternativeName>
</protein>
<dbReference type="Pfam" id="PF00334">
    <property type="entry name" value="NDK"/>
    <property type="match status" value="1"/>
</dbReference>
<comment type="catalytic activity">
    <reaction evidence="12">
        <text>a 2'-deoxyribonucleoside 5'-diphosphate + ATP = a 2'-deoxyribonucleoside 5'-triphosphate + ADP</text>
        <dbReference type="Rhea" id="RHEA:44640"/>
        <dbReference type="ChEBI" id="CHEBI:30616"/>
        <dbReference type="ChEBI" id="CHEBI:61560"/>
        <dbReference type="ChEBI" id="CHEBI:73316"/>
        <dbReference type="ChEBI" id="CHEBI:456216"/>
        <dbReference type="EC" id="2.7.4.6"/>
    </reaction>
</comment>
<name>A0A931LQT4_FIMGI</name>
<evidence type="ECO:0000256" key="5">
    <source>
        <dbReference type="ARBA" id="ARBA00022679"/>
    </source>
</evidence>
<feature type="binding site" evidence="12 13">
    <location>
        <position position="9"/>
    </location>
    <ligand>
        <name>ATP</name>
        <dbReference type="ChEBI" id="CHEBI:30616"/>
    </ligand>
</feature>
<dbReference type="EC" id="2.7.4.6" evidence="3 12"/>
<dbReference type="PROSITE" id="PS51374">
    <property type="entry name" value="NDPK_LIKE"/>
    <property type="match status" value="1"/>
</dbReference>
<evidence type="ECO:0000256" key="7">
    <source>
        <dbReference type="ARBA" id="ARBA00022741"/>
    </source>
</evidence>
<feature type="domain" description="Nucleoside diphosphate kinase-like" evidence="15">
    <location>
        <begin position="1"/>
        <end position="136"/>
    </location>
</feature>
<feature type="binding site" evidence="12 13">
    <location>
        <position position="91"/>
    </location>
    <ligand>
        <name>ATP</name>
        <dbReference type="ChEBI" id="CHEBI:30616"/>
    </ligand>
</feature>
<keyword evidence="8 12" id="KW-0418">Kinase</keyword>
<evidence type="ECO:0000256" key="11">
    <source>
        <dbReference type="ARBA" id="ARBA00023080"/>
    </source>
</evidence>
<comment type="subcellular location">
    <subcellularLocation>
        <location evidence="12">Cytoplasm</location>
    </subcellularLocation>
</comment>
<keyword evidence="7 12" id="KW-0547">Nucleotide-binding</keyword>
<evidence type="ECO:0000256" key="13">
    <source>
        <dbReference type="PROSITE-ProRule" id="PRU00706"/>
    </source>
</evidence>
<dbReference type="PANTHER" id="PTHR11349">
    <property type="entry name" value="NUCLEOSIDE DIPHOSPHATE KINASE"/>
    <property type="match status" value="1"/>
</dbReference>
<evidence type="ECO:0000256" key="1">
    <source>
        <dbReference type="ARBA" id="ARBA00001946"/>
    </source>
</evidence>
<organism evidence="16 17">
    <name type="scientific">Fimbriimonas ginsengisoli</name>
    <dbReference type="NCBI Taxonomy" id="1005039"/>
    <lineage>
        <taxon>Bacteria</taxon>
        <taxon>Bacillati</taxon>
        <taxon>Armatimonadota</taxon>
        <taxon>Fimbriimonadia</taxon>
        <taxon>Fimbriimonadales</taxon>
        <taxon>Fimbriimonadaceae</taxon>
        <taxon>Fimbriimonas</taxon>
    </lineage>
</organism>
<feature type="binding site" evidence="12 13">
    <location>
        <position position="85"/>
    </location>
    <ligand>
        <name>ATP</name>
        <dbReference type="ChEBI" id="CHEBI:30616"/>
    </ligand>
</feature>
<keyword evidence="12" id="KW-0597">Phosphoprotein</keyword>
<dbReference type="GO" id="GO:0005524">
    <property type="term" value="F:ATP binding"/>
    <property type="evidence" value="ECO:0007669"/>
    <property type="project" value="UniProtKB-UniRule"/>
</dbReference>
<comment type="catalytic activity">
    <reaction evidence="12">
        <text>a ribonucleoside 5'-diphosphate + ATP = a ribonucleoside 5'-triphosphate + ADP</text>
        <dbReference type="Rhea" id="RHEA:18113"/>
        <dbReference type="ChEBI" id="CHEBI:30616"/>
        <dbReference type="ChEBI" id="CHEBI:57930"/>
        <dbReference type="ChEBI" id="CHEBI:61557"/>
        <dbReference type="ChEBI" id="CHEBI:456216"/>
        <dbReference type="EC" id="2.7.4.6"/>
    </reaction>
</comment>
<comment type="similarity">
    <text evidence="2 12 13 14">Belongs to the NDK family.</text>
</comment>
<dbReference type="GO" id="GO:0046872">
    <property type="term" value="F:metal ion binding"/>
    <property type="evidence" value="ECO:0007669"/>
    <property type="project" value="UniProtKB-KW"/>
</dbReference>
<dbReference type="Proteomes" id="UP000727962">
    <property type="component" value="Unassembled WGS sequence"/>
</dbReference>
<accession>A0A931LQT4</accession>
<comment type="cofactor">
    <cofactor evidence="1 12">
        <name>Mg(2+)</name>
        <dbReference type="ChEBI" id="CHEBI:18420"/>
    </cofactor>
</comment>